<name>A0A3L9M0R7_9FLAO</name>
<comment type="caution">
    <text evidence="1">The sequence shown here is derived from an EMBL/GenBank/DDBJ whole genome shotgun (WGS) entry which is preliminary data.</text>
</comment>
<protein>
    <submittedName>
        <fullName evidence="1">Uncharacterized protein</fullName>
    </submittedName>
</protein>
<proteinExistence type="predicted"/>
<organism evidence="1 2">
    <name type="scientific">Faecalibacter macacae</name>
    <dbReference type="NCBI Taxonomy" id="1859289"/>
    <lineage>
        <taxon>Bacteria</taxon>
        <taxon>Pseudomonadati</taxon>
        <taxon>Bacteroidota</taxon>
        <taxon>Flavobacteriia</taxon>
        <taxon>Flavobacteriales</taxon>
        <taxon>Weeksellaceae</taxon>
        <taxon>Faecalibacter</taxon>
    </lineage>
</organism>
<keyword evidence="2" id="KW-1185">Reference proteome</keyword>
<accession>A0A3L9M0R7</accession>
<dbReference type="OrthoDB" id="707134at2"/>
<dbReference type="Proteomes" id="UP000275348">
    <property type="component" value="Unassembled WGS sequence"/>
</dbReference>
<sequence>MILNAQPTELIGKWILVRTLNNNNTRLDINNSDYSKKMIYQIDKNSFKINGQLFKPKFKENIINLSDKNYPEFTYTIKENYLITKEIKGHTTNYFLKIDDFIKRFPEFSLKEIDYNDRKVYLDNGISAYDFNHDLTYDFFILLNGNSNSDKRNIINPDSLPLQFEYILTVDNKIKDFKIINSENNLADNDYIERFKKASKYFKNTTDKDVLLRYTGVSITSYPELTNKDEKRLFEISAQIDRYYYKNEFINIIDLYDEFTKLKIKPNRFNKFKDDNYIRLGVSFLAQNRIDEACISFKNVGDITDFRVRNYLLDFCQK</sequence>
<dbReference type="EMBL" id="RDOJ01000022">
    <property type="protein sequence ID" value="RLZ06750.1"/>
    <property type="molecule type" value="Genomic_DNA"/>
</dbReference>
<dbReference type="AlphaFoldDB" id="A0A3L9M0R7"/>
<evidence type="ECO:0000313" key="2">
    <source>
        <dbReference type="Proteomes" id="UP000275348"/>
    </source>
</evidence>
<reference evidence="1 2" key="1">
    <citation type="submission" date="2018-10" db="EMBL/GenBank/DDBJ databases">
        <authorList>
            <person name="Chen X."/>
        </authorList>
    </citation>
    <scope>NUCLEOTIDE SEQUENCE [LARGE SCALE GENOMIC DNA]</scope>
    <source>
        <strain evidence="1 2">YIM 102668</strain>
    </source>
</reference>
<gene>
    <name evidence="1" type="ORF">EAH69_12500</name>
</gene>
<dbReference type="RefSeq" id="WP_121935548.1">
    <property type="nucleotide sequence ID" value="NZ_RDOJ01000022.1"/>
</dbReference>
<evidence type="ECO:0000313" key="1">
    <source>
        <dbReference type="EMBL" id="RLZ06750.1"/>
    </source>
</evidence>